<dbReference type="CDD" id="cd13170">
    <property type="entry name" value="RanBD_NUP50"/>
    <property type="match status" value="1"/>
</dbReference>
<evidence type="ECO:0000313" key="4">
    <source>
        <dbReference type="Proteomes" id="UP000001312"/>
    </source>
</evidence>
<dbReference type="KEGG" id="ssl:SS1G_10330"/>
<dbReference type="HOGENOM" id="CLU_003523_0_0_1"/>
<feature type="compositionally biased region" description="Polar residues" evidence="1">
    <location>
        <begin position="1003"/>
        <end position="1013"/>
    </location>
</feature>
<dbReference type="EMBL" id="CH476635">
    <property type="protein sequence ID" value="EDN94457.1"/>
    <property type="molecule type" value="Genomic_DNA"/>
</dbReference>
<feature type="compositionally biased region" description="Low complexity" evidence="1">
    <location>
        <begin position="1502"/>
        <end position="1514"/>
    </location>
</feature>
<dbReference type="OMA" id="AFGNMFS"/>
<feature type="compositionally biased region" description="Polar residues" evidence="1">
    <location>
        <begin position="1464"/>
        <end position="1479"/>
    </location>
</feature>
<dbReference type="Pfam" id="PF00638">
    <property type="entry name" value="Ran_BP1"/>
    <property type="match status" value="1"/>
</dbReference>
<feature type="compositionally biased region" description="Basic and acidic residues" evidence="1">
    <location>
        <begin position="906"/>
        <end position="937"/>
    </location>
</feature>
<feature type="compositionally biased region" description="Polar residues" evidence="1">
    <location>
        <begin position="1552"/>
        <end position="1569"/>
    </location>
</feature>
<dbReference type="SMART" id="SM00160">
    <property type="entry name" value="RanBD"/>
    <property type="match status" value="1"/>
</dbReference>
<feature type="compositionally biased region" description="Polar residues" evidence="1">
    <location>
        <begin position="1286"/>
        <end position="1314"/>
    </location>
</feature>
<dbReference type="Gene3D" id="2.30.29.30">
    <property type="entry name" value="Pleckstrin-homology domain (PH domain)/Phosphotyrosine-binding domain (PTB)"/>
    <property type="match status" value="1"/>
</dbReference>
<dbReference type="Proteomes" id="UP000001312">
    <property type="component" value="Unassembled WGS sequence"/>
</dbReference>
<feature type="region of interest" description="Disordered" evidence="1">
    <location>
        <begin position="890"/>
        <end position="1198"/>
    </location>
</feature>
<feature type="compositionally biased region" description="Low complexity" evidence="1">
    <location>
        <begin position="1538"/>
        <end position="1551"/>
    </location>
</feature>
<feature type="region of interest" description="Disordered" evidence="1">
    <location>
        <begin position="132"/>
        <end position="177"/>
    </location>
</feature>
<protein>
    <recommendedName>
        <fullName evidence="2">RanBD1 domain-containing protein</fullName>
    </recommendedName>
</protein>
<feature type="region of interest" description="Disordered" evidence="1">
    <location>
        <begin position="1"/>
        <end position="49"/>
    </location>
</feature>
<feature type="region of interest" description="Disordered" evidence="1">
    <location>
        <begin position="82"/>
        <end position="102"/>
    </location>
</feature>
<proteinExistence type="predicted"/>
<accession>A7EYB5</accession>
<feature type="compositionally biased region" description="Polar residues" evidence="1">
    <location>
        <begin position="1405"/>
        <end position="1414"/>
    </location>
</feature>
<feature type="compositionally biased region" description="Polar residues" evidence="1">
    <location>
        <begin position="1528"/>
        <end position="1537"/>
    </location>
</feature>
<organism evidence="3 4">
    <name type="scientific">Sclerotinia sclerotiorum (strain ATCC 18683 / 1980 / Ss-1)</name>
    <name type="common">White mold</name>
    <name type="synonym">Whetzelinia sclerotiorum</name>
    <dbReference type="NCBI Taxonomy" id="665079"/>
    <lineage>
        <taxon>Eukaryota</taxon>
        <taxon>Fungi</taxon>
        <taxon>Dikarya</taxon>
        <taxon>Ascomycota</taxon>
        <taxon>Pezizomycotina</taxon>
        <taxon>Leotiomycetes</taxon>
        <taxon>Helotiales</taxon>
        <taxon>Sclerotiniaceae</taxon>
        <taxon>Sclerotinia</taxon>
    </lineage>
</organism>
<feature type="compositionally biased region" description="Polar residues" evidence="1">
    <location>
        <begin position="645"/>
        <end position="665"/>
    </location>
</feature>
<reference evidence="4" key="1">
    <citation type="journal article" date="2011" name="PLoS Genet.">
        <title>Genomic analysis of the necrotrophic fungal pathogens Sclerotinia sclerotiorum and Botrytis cinerea.</title>
        <authorList>
            <person name="Amselem J."/>
            <person name="Cuomo C.A."/>
            <person name="van Kan J.A."/>
            <person name="Viaud M."/>
            <person name="Benito E.P."/>
            <person name="Couloux A."/>
            <person name="Coutinho P.M."/>
            <person name="de Vries R.P."/>
            <person name="Dyer P.S."/>
            <person name="Fillinger S."/>
            <person name="Fournier E."/>
            <person name="Gout L."/>
            <person name="Hahn M."/>
            <person name="Kohn L."/>
            <person name="Lapalu N."/>
            <person name="Plummer K.M."/>
            <person name="Pradier J.M."/>
            <person name="Quevillon E."/>
            <person name="Sharon A."/>
            <person name="Simon A."/>
            <person name="ten Have A."/>
            <person name="Tudzynski B."/>
            <person name="Tudzynski P."/>
            <person name="Wincker P."/>
            <person name="Andrew M."/>
            <person name="Anthouard V."/>
            <person name="Beever R.E."/>
            <person name="Beffa R."/>
            <person name="Benoit I."/>
            <person name="Bouzid O."/>
            <person name="Brault B."/>
            <person name="Chen Z."/>
            <person name="Choquer M."/>
            <person name="Collemare J."/>
            <person name="Cotton P."/>
            <person name="Danchin E.G."/>
            <person name="Da Silva C."/>
            <person name="Gautier A."/>
            <person name="Giraud C."/>
            <person name="Giraud T."/>
            <person name="Gonzalez C."/>
            <person name="Grossetete S."/>
            <person name="Guldener U."/>
            <person name="Henrissat B."/>
            <person name="Howlett B.J."/>
            <person name="Kodira C."/>
            <person name="Kretschmer M."/>
            <person name="Lappartient A."/>
            <person name="Leroch M."/>
            <person name="Levis C."/>
            <person name="Mauceli E."/>
            <person name="Neuveglise C."/>
            <person name="Oeser B."/>
            <person name="Pearson M."/>
            <person name="Poulain J."/>
            <person name="Poussereau N."/>
            <person name="Quesneville H."/>
            <person name="Rascle C."/>
            <person name="Schumacher J."/>
            <person name="Segurens B."/>
            <person name="Sexton A."/>
            <person name="Silva E."/>
            <person name="Sirven C."/>
            <person name="Soanes D.M."/>
            <person name="Talbot N.J."/>
            <person name="Templeton M."/>
            <person name="Yandava C."/>
            <person name="Yarden O."/>
            <person name="Zeng Q."/>
            <person name="Rollins J.A."/>
            <person name="Lebrun M.H."/>
            <person name="Dickman M."/>
        </authorList>
    </citation>
    <scope>NUCLEOTIDE SEQUENCE [LARGE SCALE GENOMIC DNA]</scope>
    <source>
        <strain evidence="4">ATCC 18683 / 1980 / Ss-1</strain>
    </source>
</reference>
<feature type="compositionally biased region" description="Low complexity" evidence="1">
    <location>
        <begin position="1570"/>
        <end position="1580"/>
    </location>
</feature>
<dbReference type="PROSITE" id="PS50196">
    <property type="entry name" value="RANBD1"/>
    <property type="match status" value="1"/>
</dbReference>
<dbReference type="InParanoid" id="A7EYB5"/>
<feature type="compositionally biased region" description="Basic and acidic residues" evidence="1">
    <location>
        <begin position="1448"/>
        <end position="1461"/>
    </location>
</feature>
<dbReference type="SUPFAM" id="SSF50729">
    <property type="entry name" value="PH domain-like"/>
    <property type="match status" value="1"/>
</dbReference>
<dbReference type="InterPro" id="IPR011993">
    <property type="entry name" value="PH-like_dom_sf"/>
</dbReference>
<feature type="region of interest" description="Disordered" evidence="1">
    <location>
        <begin position="555"/>
        <end position="720"/>
    </location>
</feature>
<evidence type="ECO:0000313" key="3">
    <source>
        <dbReference type="EMBL" id="EDN94457.1"/>
    </source>
</evidence>
<feature type="compositionally biased region" description="Polar residues" evidence="1">
    <location>
        <begin position="134"/>
        <end position="152"/>
    </location>
</feature>
<feature type="compositionally biased region" description="Polar residues" evidence="1">
    <location>
        <begin position="1040"/>
        <end position="1054"/>
    </location>
</feature>
<feature type="compositionally biased region" description="Low complexity" evidence="1">
    <location>
        <begin position="1392"/>
        <end position="1404"/>
    </location>
</feature>
<feature type="region of interest" description="Disordered" evidence="1">
    <location>
        <begin position="1273"/>
        <end position="1314"/>
    </location>
</feature>
<feature type="region of interest" description="Disordered" evidence="1">
    <location>
        <begin position="754"/>
        <end position="796"/>
    </location>
</feature>
<dbReference type="PANTHER" id="PTHR38697">
    <property type="entry name" value="NUCLEAR PORE COMPLEX PROTEIN SIMILAR TO S. CEREVISIAE NUP2 (EUROFUNG)"/>
    <property type="match status" value="1"/>
</dbReference>
<sequence length="1722" mass="179214">MDSPKQANAAQLAARSIKAKPKGRLNNQKAGFAPVQNNNSNNNAAVGGGGGGGLFGGSISAPGSFNFAAPSGTPSFTPSFGNSTSNQFAAPANEDHRPDTTGEEALRKEKVFSSGFRSGVGNEEALFASHSPYHHNQQPSNTLDASNNTQAPSLFGGANATQPNGGGLQFGSSTSQNQAGSSIFGGFNFTPTSQATNNSSNSTFAFGSSSQTPINNSTPAFNFGAANSGQAENSLAFGANSTSKTQNPFTHENKKASNFDCDPSSFSVLDNSNFSCSTTFPTNHFHNPIFDQQFFYTNEDSSNMFEDYKVEYPGDVGQAPAQSFQIQYPIGQLALAANISYPEGLPATTATSSIFGNTPLLAAHRANPLHFVQDDSKTSFGQNNTNNSFGAQNNSFGGSFGGSFANQANTSFTGLNSTNVAPQNSQSLFGNMAAATSAPPSPNVFTSSFPATTSAPSTTNMFGSAASSFPTASAPSTTNLFSNANSSFPPATASTTPLFGAAKPAESTTPAVTAPLFGGLSKPADSTPSAPSTSLFGGFKPTELTPSAASTSFFGGLKPVEPTPSASGNSLFGGSKPTDPTPASSSTSNIFAKPASTPTPASTFTGFSKPAESTADLFNRNNQSNGQSNNLFGSKPAEEPKDKQTLNLFNKPVGQQHSEQSAMDNTTEKTPAKTPDALFAGFGKANSSAEYQLGGATKEQSLAAPSDGQGASSFKVRGSAEASALNNASSIFKPVDASADAAHHPNNALGSFASQAQGRQASDESPDNTSVSNSLVLSAPTNSSSHPTLPDNKALAPGRLSDFEFQVSEPTDLEMERNMPPSFDIVQRNEFKALWRIASVQRAMAAYFHHLPPGADPSKGLAWMEAKKKEILAEHKIDYISNKRGRAQAGLENDENQENMSPQKRIRQDKERPHRVPSPEKRPRSTRSPDKRSRATNESESDLNGNSVLRAPKLQPGRSSSRSRSPSRSAALEPSPNKKRKNETQLESGDGESGGHKKRKPEQPSQNEIAESGSSKKRKPEVYLTQNDPEGIEDGKNSNKRIVNGSSSSTSNMFKNILDSPERKTRALPGAVKESVPAPAEAPTANPFGNLAGASPIKSNTGTTSTTPSKPPAFKFTPTSTTPTTSPTKAPIFTGTSGIKPPAFSGTPAGGVQLPTFSSAPADGIKSPTFSGAPTGGIKPPTFAGAPTGGVKPPSFGSGPVNFMAQFGQKAAESAEDNEKLLMQKAKDADFDSEDDDEAEWEANYKKKRAAELKELEELAKSKAPNFLVKSTGTTKSIEAKETAKPTATNIFAPAANTNSTPLFGQAKSTTGAAESIFSSANASGTSTPNLFSGAGSVLGSAAKTSSFAGNPFAHLSDADSNNQNDGDDESSDDGSDGENEKKDPSYKPNTSDDTSSTPSASVDESGSSITSKKAVTEPPKLNLFGSTASSGATTPTPGAGGSLLSRMTRDPVSEENEKPAPKPSTNMFGSSVGTTSVTPADKTWKPDTPIKFGSTPPSAPAAPTFNFTASTPTKPVNSPFGGLFGNSGASTPVLSNGPTTTTGFQFGGPPSATSSLFPSVAASANTSRATSPGATTDGATDADDNDPEKVHAQVNLLESNPGEENEDVIHSVRTRALKFTPREEGDEKSPWDTKGVGPLKVLRHKETKATRILLRSDPSGSIILNKSLLSQVKYEASGKTLKLMTVGDDGKGLQTWVLQVKGNELAEELAKCLEDNKVNNN</sequence>
<dbReference type="GeneID" id="5484638"/>
<feature type="compositionally biased region" description="Low complexity" evidence="1">
    <location>
        <begin position="1426"/>
        <end position="1438"/>
    </location>
</feature>
<feature type="compositionally biased region" description="Low complexity" evidence="1">
    <location>
        <begin position="575"/>
        <end position="608"/>
    </location>
</feature>
<feature type="domain" description="RanBD1" evidence="2">
    <location>
        <begin position="1587"/>
        <end position="1676"/>
    </location>
</feature>
<evidence type="ECO:0000256" key="1">
    <source>
        <dbReference type="SAM" id="MobiDB-lite"/>
    </source>
</evidence>
<dbReference type="InterPro" id="IPR053074">
    <property type="entry name" value="NPC_Nucleoporin"/>
</dbReference>
<dbReference type="RefSeq" id="XP_001588783.1">
    <property type="nucleotide sequence ID" value="XM_001588733.1"/>
</dbReference>
<name>A7EYB5_SCLS1</name>
<evidence type="ECO:0000259" key="2">
    <source>
        <dbReference type="PROSITE" id="PS50196"/>
    </source>
</evidence>
<keyword evidence="4" id="KW-1185">Reference proteome</keyword>
<feature type="compositionally biased region" description="Acidic residues" evidence="1">
    <location>
        <begin position="1366"/>
        <end position="1378"/>
    </location>
</feature>
<feature type="compositionally biased region" description="Basic and acidic residues" evidence="1">
    <location>
        <begin position="93"/>
        <end position="102"/>
    </location>
</feature>
<dbReference type="STRING" id="665079.A7EYB5"/>
<dbReference type="InterPro" id="IPR000156">
    <property type="entry name" value="Ran_bind_dom"/>
</dbReference>
<dbReference type="PANTHER" id="PTHR38697:SF1">
    <property type="entry name" value="NUCLEAR PORE COMPLEX PROTEIN SIMILAR TO S. CEREVISIAE NUP2 (EUROFUNG)"/>
    <property type="match status" value="1"/>
</dbReference>
<feature type="compositionally biased region" description="Low complexity" evidence="1">
    <location>
        <begin position="619"/>
        <end position="630"/>
    </location>
</feature>
<feature type="compositionally biased region" description="Low complexity" evidence="1">
    <location>
        <begin position="958"/>
        <end position="969"/>
    </location>
</feature>
<feature type="compositionally biased region" description="Polar residues" evidence="1">
    <location>
        <begin position="767"/>
        <end position="787"/>
    </location>
</feature>
<feature type="compositionally biased region" description="Polar residues" evidence="1">
    <location>
        <begin position="938"/>
        <end position="947"/>
    </location>
</feature>
<feature type="compositionally biased region" description="Low complexity" evidence="1">
    <location>
        <begin position="1099"/>
        <end position="1131"/>
    </location>
</feature>
<dbReference type="eggNOG" id="KOG0866">
    <property type="taxonomic scope" value="Eukaryota"/>
</dbReference>
<feature type="region of interest" description="Disordered" evidence="1">
    <location>
        <begin position="1343"/>
        <end position="1588"/>
    </location>
</feature>
<gene>
    <name evidence="3" type="ORF">SS1G_10330</name>
</gene>